<protein>
    <recommendedName>
        <fullName evidence="8">AWS domain-containing protein</fullName>
    </recommendedName>
</protein>
<reference evidence="9 10" key="1">
    <citation type="submission" date="2022-01" db="EMBL/GenBank/DDBJ databases">
        <authorList>
            <person name="Xiong W."/>
            <person name="Schranz E."/>
        </authorList>
    </citation>
    <scope>NUCLEOTIDE SEQUENCE [LARGE SCALE GENOMIC DNA]</scope>
</reference>
<dbReference type="EMBL" id="CAKMRJ010004445">
    <property type="protein sequence ID" value="CAH1436853.1"/>
    <property type="molecule type" value="Genomic_DNA"/>
</dbReference>
<evidence type="ECO:0000256" key="2">
    <source>
        <dbReference type="ARBA" id="ARBA00004286"/>
    </source>
</evidence>
<evidence type="ECO:0000256" key="3">
    <source>
        <dbReference type="ARBA" id="ARBA00022454"/>
    </source>
</evidence>
<keyword evidence="6" id="KW-0949">S-adenosyl-L-methionine</keyword>
<dbReference type="GO" id="GO:0005694">
    <property type="term" value="C:chromosome"/>
    <property type="evidence" value="ECO:0007669"/>
    <property type="project" value="UniProtKB-SubCell"/>
</dbReference>
<dbReference type="PANTHER" id="PTHR22884">
    <property type="entry name" value="SET DOMAIN PROTEINS"/>
    <property type="match status" value="1"/>
</dbReference>
<comment type="caution">
    <text evidence="9">The sequence shown here is derived from an EMBL/GenBank/DDBJ whole genome shotgun (WGS) entry which is preliminary data.</text>
</comment>
<dbReference type="SMART" id="SM00570">
    <property type="entry name" value="AWS"/>
    <property type="match status" value="1"/>
</dbReference>
<evidence type="ECO:0000256" key="7">
    <source>
        <dbReference type="ARBA" id="ARBA00023242"/>
    </source>
</evidence>
<dbReference type="GO" id="GO:0032259">
    <property type="term" value="P:methylation"/>
    <property type="evidence" value="ECO:0007669"/>
    <property type="project" value="UniProtKB-KW"/>
</dbReference>
<keyword evidence="7" id="KW-0539">Nucleus</keyword>
<dbReference type="InterPro" id="IPR046341">
    <property type="entry name" value="SET_dom_sf"/>
</dbReference>
<keyword evidence="4" id="KW-0489">Methyltransferase</keyword>
<comment type="subcellular location">
    <subcellularLocation>
        <location evidence="2">Chromosome</location>
    </subcellularLocation>
    <subcellularLocation>
        <location evidence="1">Nucleus</location>
    </subcellularLocation>
</comment>
<keyword evidence="5" id="KW-0808">Transferase</keyword>
<dbReference type="Gene3D" id="2.170.270.10">
    <property type="entry name" value="SET domain"/>
    <property type="match status" value="1"/>
</dbReference>
<evidence type="ECO:0000313" key="10">
    <source>
        <dbReference type="Proteomes" id="UP001157418"/>
    </source>
</evidence>
<evidence type="ECO:0000256" key="6">
    <source>
        <dbReference type="ARBA" id="ARBA00022691"/>
    </source>
</evidence>
<evidence type="ECO:0000313" key="9">
    <source>
        <dbReference type="EMBL" id="CAH1436853.1"/>
    </source>
</evidence>
<dbReference type="SUPFAM" id="SSF82199">
    <property type="entry name" value="SET domain"/>
    <property type="match status" value="1"/>
</dbReference>
<proteinExistence type="predicted"/>
<feature type="domain" description="AWS" evidence="8">
    <location>
        <begin position="143"/>
        <end position="192"/>
    </location>
</feature>
<dbReference type="GO" id="GO:0005634">
    <property type="term" value="C:nucleus"/>
    <property type="evidence" value="ECO:0007669"/>
    <property type="project" value="UniProtKB-SubCell"/>
</dbReference>
<evidence type="ECO:0000256" key="4">
    <source>
        <dbReference type="ARBA" id="ARBA00022603"/>
    </source>
</evidence>
<dbReference type="Proteomes" id="UP001157418">
    <property type="component" value="Unassembled WGS sequence"/>
</dbReference>
<gene>
    <name evidence="9" type="ORF">LVIROSA_LOCUS23204</name>
</gene>
<evidence type="ECO:0000256" key="1">
    <source>
        <dbReference type="ARBA" id="ARBA00004123"/>
    </source>
</evidence>
<keyword evidence="3" id="KW-0158">Chromosome</keyword>
<evidence type="ECO:0000259" key="8">
    <source>
        <dbReference type="PROSITE" id="PS51215"/>
    </source>
</evidence>
<sequence length="246" mass="27637">MTIEQTLKSPVTDSGGAGFICRKNTSTTKSNLASLPANAAAWERTKLPTTRLTSLSLIPLRFRSTPAAGKFRNCIFKYAMPAMKKKTEPGDMRQLFERLTKEIGEPVEFELPDWLNKWKPNYTIIKRNIYLTKKVKKRVRVEDDGIFCSCTSTPGSSAACGRDCHCGMLLSSCSSNCKCDDSCLNKPFHRRPMKKMKIVQTEKCGSGVVAEENIMQGEFIIEYVGEGNVFELKLLMTKHVRRGYGE</sequence>
<dbReference type="GO" id="GO:0042054">
    <property type="term" value="F:histone methyltransferase activity"/>
    <property type="evidence" value="ECO:0007669"/>
    <property type="project" value="InterPro"/>
</dbReference>
<evidence type="ECO:0000256" key="5">
    <source>
        <dbReference type="ARBA" id="ARBA00022679"/>
    </source>
</evidence>
<accession>A0AAU9NG44</accession>
<organism evidence="9 10">
    <name type="scientific">Lactuca virosa</name>
    <dbReference type="NCBI Taxonomy" id="75947"/>
    <lineage>
        <taxon>Eukaryota</taxon>
        <taxon>Viridiplantae</taxon>
        <taxon>Streptophyta</taxon>
        <taxon>Embryophyta</taxon>
        <taxon>Tracheophyta</taxon>
        <taxon>Spermatophyta</taxon>
        <taxon>Magnoliopsida</taxon>
        <taxon>eudicotyledons</taxon>
        <taxon>Gunneridae</taxon>
        <taxon>Pentapetalae</taxon>
        <taxon>asterids</taxon>
        <taxon>campanulids</taxon>
        <taxon>Asterales</taxon>
        <taxon>Asteraceae</taxon>
        <taxon>Cichorioideae</taxon>
        <taxon>Cichorieae</taxon>
        <taxon>Lactucinae</taxon>
        <taxon>Lactuca</taxon>
    </lineage>
</organism>
<name>A0AAU9NG44_9ASTR</name>
<dbReference type="InterPro" id="IPR006560">
    <property type="entry name" value="AWS_dom"/>
</dbReference>
<dbReference type="PROSITE" id="PS51215">
    <property type="entry name" value="AWS"/>
    <property type="match status" value="1"/>
</dbReference>
<dbReference type="InterPro" id="IPR050777">
    <property type="entry name" value="SET2_Histone-Lys_MeTrsfase"/>
</dbReference>
<dbReference type="AlphaFoldDB" id="A0AAU9NG44"/>
<keyword evidence="10" id="KW-1185">Reference proteome</keyword>